<evidence type="ECO:0000313" key="1">
    <source>
        <dbReference type="EMBL" id="MDA5194951.1"/>
    </source>
</evidence>
<gene>
    <name evidence="1" type="ORF">NYP16_13410</name>
</gene>
<dbReference type="Proteomes" id="UP001141619">
    <property type="component" value="Unassembled WGS sequence"/>
</dbReference>
<dbReference type="Pfam" id="PF11836">
    <property type="entry name" value="Phage_TAC_11"/>
    <property type="match status" value="1"/>
</dbReference>
<keyword evidence="2" id="KW-1185">Reference proteome</keyword>
<name>A0A9X3U029_9PROT</name>
<reference evidence="1" key="2">
    <citation type="journal article" date="2023" name="Syst. Appl. Microbiol.">
        <title>Govania unica gen. nov., sp. nov., a rare biosphere bacterium that represents a novel family in the class Alphaproteobacteria.</title>
        <authorList>
            <person name="Vandamme P."/>
            <person name="Peeters C."/>
            <person name="Hettiarachchi A."/>
            <person name="Cnockaert M."/>
            <person name="Carlier A."/>
        </authorList>
    </citation>
    <scope>NUCLEOTIDE SEQUENCE</scope>
    <source>
        <strain evidence="1">LMG 31809</strain>
    </source>
</reference>
<comment type="caution">
    <text evidence="1">The sequence shown here is derived from an EMBL/GenBank/DDBJ whole genome shotgun (WGS) entry which is preliminary data.</text>
</comment>
<dbReference type="EMBL" id="JANWOI010000004">
    <property type="protein sequence ID" value="MDA5194951.1"/>
    <property type="molecule type" value="Genomic_DNA"/>
</dbReference>
<accession>A0A9X3U029</accession>
<proteinExistence type="predicted"/>
<dbReference type="InterPro" id="IPR021791">
    <property type="entry name" value="Phage_TAC_11"/>
</dbReference>
<dbReference type="RefSeq" id="WP_274944657.1">
    <property type="nucleotide sequence ID" value="NZ_JANWOI010000004.1"/>
</dbReference>
<sequence length="113" mass="11842">MANGLRGEIDHVIDGAVWTFRPSFRAIMEIEDSLGAVLPLVQKFAAGGFGVRDVAVILWATAIEAPGTARHDLEAVGEAVIRTGIAELAAVVRELLTQILTGAGRGKPMPPVG</sequence>
<reference evidence="1" key="1">
    <citation type="submission" date="2022-08" db="EMBL/GenBank/DDBJ databases">
        <authorList>
            <person name="Vandamme P."/>
            <person name="Hettiarachchi A."/>
            <person name="Peeters C."/>
            <person name="Cnockaert M."/>
            <person name="Carlier A."/>
        </authorList>
    </citation>
    <scope>NUCLEOTIDE SEQUENCE</scope>
    <source>
        <strain evidence="1">LMG 31809</strain>
    </source>
</reference>
<dbReference type="AlphaFoldDB" id="A0A9X3U029"/>
<protein>
    <submittedName>
        <fullName evidence="1">Gene transfer agent family protein</fullName>
    </submittedName>
</protein>
<organism evidence="1 2">
    <name type="scientific">Govanella unica</name>
    <dbReference type="NCBI Taxonomy" id="2975056"/>
    <lineage>
        <taxon>Bacteria</taxon>
        <taxon>Pseudomonadati</taxon>
        <taxon>Pseudomonadota</taxon>
        <taxon>Alphaproteobacteria</taxon>
        <taxon>Emcibacterales</taxon>
        <taxon>Govanellaceae</taxon>
        <taxon>Govanella</taxon>
    </lineage>
</organism>
<evidence type="ECO:0000313" key="2">
    <source>
        <dbReference type="Proteomes" id="UP001141619"/>
    </source>
</evidence>